<sequence length="1462" mass="156758">MGTAALLVLCSFIVYAFAFDVPAIYAAEECYLAFSGTPGTYLSTEDFSFPSLEAGISLAVYVPSFTLGSNYTWISYATEHGCASSGIKSTNPTVDCAAEVTDCCDGGVDFRIGLQYQDRQVINLLIDVGGTHGQWSYTELPPNEWLQLVISRASDGKLTVYANGVQQHAGLTSSAHHIVSGGLLVLGASISAMQPTGDHFIGYMDDVFIMDRPFVSGVVYAGKGSTNEFNTIYGRHIRTGNESWTDTDYFATFPGAAAYWPFECGTTFTDRVHGAVMTPTGSIAATPFSPLVDEKAALSFAVTPAYQVAGGTHTVCLAPPKTAFIGYDWANLVTMEIGPASAPARPFKYYVDAGQVCADFVSTTSTDTTIRVYLEGKLVTTSSTQVPVICLDKTVFDAPETIKYNAPFQVEMELRTCDNVVYTDTTAQVAATLVTQTTETPGDLVKFGVYQFTVDNVPVNVPVLTHFILSSNDMTLPVGHELYTYNNGGTTVHALPAADLALTSVTGVGALGNNTLVTPGADGQVCFVFIDSTRSPVTLTQEQVDAYITVWSNDTIVADVTLGNDGKTCCADITFTTATFVEEWLVTPIYGNATSPQRNVYTVAHPVSKTTSKFVAPDTPLLGETVQYCFNLTDADSNPTILSPQQSVVFRVDNDPHTGIPQAADPNLVCIDSDIHSLTGFNVQVVVAGSEWASQAITFSASAKFNLTSSVYIGEKLLACLEFYNGAGKQVDPGDSEDMSMLAIFAKDGSMAAATALEVKAATINGVRVYCGQYTAPLSIPASLGIKFYGVWGSTIAQSFVTATTTLVDIPQLPTQTALTMLAPARAISGLPTPLCFNMTDSTTGALVDSYKVTDGYKVIFGISTSPDLLDGSYYSVGAPYRKEVGTICADLTANLYLGTATDGYYYADLEAQLEGDHAPAGTIVYIERTRVPLAVAGSVTANVTNGAYLDPDDPVQFTLTPLSAKSDPIVWNSGDLADVRAYDEATDITASLDGWVYTDLHTHSAYTTVAKLEPEAPGREYTPFFYFGPAKVGPIKAEAVTFVVARNISAPQSSMIATEADLYINSTVTNLCVLNRDKNGNETYKYQVAETKILVNGTVDVTAAPPVTANLTETCWAFKCSTIGNVSLSTTINGATVAAIPSNVYCAHPWPFVATSTIVVPPLVPIGEDLVVNTTLLDYFSVPRDVNASLELKINGTTVAPAETHPAVGNYTLTTPLADDAAITVRVDNNTYYPAAYTYLLRPLDTDLSNVTVPNEALVGKTFRLAMHLRSRRFNVGTPYREPAVHARLKIYGLSRGEGSSYKTIAVEGATFTVSTADYFRVSEITKDAGSVNDYTVHVVGIDAAELHFLITVDEVDFPVMVCSVDYTLGSDTSAFSFLPIVLTVLFLILLCCCVCCISFALSSLPLDRNLYLRLGESESVYNVVALLKMTVGQVVMSPWVVTENVVKLLTRRRGGRYYDF</sequence>
<dbReference type="Gene3D" id="2.60.120.200">
    <property type="match status" value="1"/>
</dbReference>
<accession>A0A8J6ATY8</accession>
<organism evidence="3 4">
    <name type="scientific">Carpediemonas membranifera</name>
    <dbReference type="NCBI Taxonomy" id="201153"/>
    <lineage>
        <taxon>Eukaryota</taxon>
        <taxon>Metamonada</taxon>
        <taxon>Carpediemonas-like organisms</taxon>
        <taxon>Carpediemonas</taxon>
    </lineage>
</organism>
<dbReference type="SUPFAM" id="SSF49899">
    <property type="entry name" value="Concanavalin A-like lectins/glucanases"/>
    <property type="match status" value="1"/>
</dbReference>
<name>A0A8J6ATY8_9EUKA</name>
<dbReference type="EMBL" id="JAHDYR010000053">
    <property type="protein sequence ID" value="KAG9391425.1"/>
    <property type="molecule type" value="Genomic_DNA"/>
</dbReference>
<dbReference type="Pfam" id="PF13385">
    <property type="entry name" value="Laminin_G_3"/>
    <property type="match status" value="1"/>
</dbReference>
<dbReference type="Proteomes" id="UP000717585">
    <property type="component" value="Unassembled WGS sequence"/>
</dbReference>
<keyword evidence="2" id="KW-0732">Signal</keyword>
<evidence type="ECO:0000256" key="1">
    <source>
        <dbReference type="SAM" id="Phobius"/>
    </source>
</evidence>
<protein>
    <submittedName>
        <fullName evidence="3">Concanavalin A-like lectin/glucanases superfamily</fullName>
    </submittedName>
</protein>
<keyword evidence="4" id="KW-1185">Reference proteome</keyword>
<feature type="chain" id="PRO_5035283167" evidence="2">
    <location>
        <begin position="19"/>
        <end position="1462"/>
    </location>
</feature>
<dbReference type="InterPro" id="IPR013320">
    <property type="entry name" value="ConA-like_dom_sf"/>
</dbReference>
<feature type="transmembrane region" description="Helical" evidence="1">
    <location>
        <begin position="1379"/>
        <end position="1403"/>
    </location>
</feature>
<feature type="signal peptide" evidence="2">
    <location>
        <begin position="1"/>
        <end position="18"/>
    </location>
</feature>
<evidence type="ECO:0000313" key="3">
    <source>
        <dbReference type="EMBL" id="KAG9391425.1"/>
    </source>
</evidence>
<evidence type="ECO:0000256" key="2">
    <source>
        <dbReference type="SAM" id="SignalP"/>
    </source>
</evidence>
<keyword evidence="1" id="KW-0472">Membrane</keyword>
<reference evidence="3" key="1">
    <citation type="submission" date="2021-05" db="EMBL/GenBank/DDBJ databases">
        <title>A free-living protist that lacks canonical eukaryotic 1 DNA replication and segregation systems.</title>
        <authorList>
            <person name="Salas-Leiva D.E."/>
            <person name="Tromer E.C."/>
            <person name="Curtis B.A."/>
            <person name="Jerlstrom-Hultqvist J."/>
            <person name="Kolisko M."/>
            <person name="Yi Z."/>
            <person name="Salas-Leiva J.S."/>
            <person name="Gallot-Lavallee L."/>
            <person name="Kops G.J.P.L."/>
            <person name="Archibald J.M."/>
            <person name="Simpson A.G.B."/>
            <person name="Roger A.J."/>
        </authorList>
    </citation>
    <scope>NUCLEOTIDE SEQUENCE</scope>
    <source>
        <strain evidence="3">BICM</strain>
    </source>
</reference>
<gene>
    <name evidence="3" type="ORF">J8273_6185</name>
</gene>
<keyword evidence="1" id="KW-0812">Transmembrane</keyword>
<keyword evidence="1" id="KW-1133">Transmembrane helix</keyword>
<proteinExistence type="predicted"/>
<comment type="caution">
    <text evidence="3">The sequence shown here is derived from an EMBL/GenBank/DDBJ whole genome shotgun (WGS) entry which is preliminary data.</text>
</comment>
<evidence type="ECO:0000313" key="4">
    <source>
        <dbReference type="Proteomes" id="UP000717585"/>
    </source>
</evidence>